<dbReference type="NCBIfam" id="NF007495">
    <property type="entry name" value="PRK10089.1-4"/>
    <property type="match status" value="1"/>
</dbReference>
<dbReference type="KEGG" id="asq:AVL57_16570"/>
<dbReference type="InterPro" id="IPR008231">
    <property type="entry name" value="CsaA"/>
</dbReference>
<reference evidence="5 7" key="1">
    <citation type="submission" date="2015-12" db="EMBL/GenBank/DDBJ databases">
        <title>Intraspecies pangenome expansion in the marine bacterium Alteromonas.</title>
        <authorList>
            <person name="Lopez-Perez M."/>
            <person name="Rodriguez-Valera F."/>
        </authorList>
    </citation>
    <scope>NUCLEOTIDE SEQUENCE [LARGE SCALE GENOMIC DNA]</scope>
    <source>
        <strain evidence="5 7">LMG 21861</strain>
    </source>
</reference>
<organism evidence="6 8">
    <name type="scientific">Alteromonas stellipolaris</name>
    <dbReference type="NCBI Taxonomy" id="233316"/>
    <lineage>
        <taxon>Bacteria</taxon>
        <taxon>Pseudomonadati</taxon>
        <taxon>Pseudomonadota</taxon>
        <taxon>Gammaproteobacteria</taxon>
        <taxon>Alteromonadales</taxon>
        <taxon>Alteromonadaceae</taxon>
        <taxon>Alteromonas/Salinimonas group</taxon>
        <taxon>Alteromonas</taxon>
    </lineage>
</organism>
<dbReference type="PROSITE" id="PS50886">
    <property type="entry name" value="TRBD"/>
    <property type="match status" value="1"/>
</dbReference>
<dbReference type="NCBIfam" id="TIGR02222">
    <property type="entry name" value="chap_CsaA"/>
    <property type="match status" value="1"/>
</dbReference>
<dbReference type="GeneID" id="83259327"/>
<evidence type="ECO:0000256" key="1">
    <source>
        <dbReference type="ARBA" id="ARBA00022555"/>
    </source>
</evidence>
<accession>A0AAW7Z5Q2</accession>
<evidence type="ECO:0000256" key="2">
    <source>
        <dbReference type="ARBA" id="ARBA00022884"/>
    </source>
</evidence>
<dbReference type="RefSeq" id="WP_057789872.1">
    <property type="nucleotide sequence ID" value="NZ_CAXIBE010000084.1"/>
</dbReference>
<dbReference type="InterPro" id="IPR002547">
    <property type="entry name" value="tRNA-bd_dom"/>
</dbReference>
<keyword evidence="1 3" id="KW-0820">tRNA-binding</keyword>
<feature type="domain" description="TRNA-binding" evidence="4">
    <location>
        <begin position="8"/>
        <end position="111"/>
    </location>
</feature>
<dbReference type="AlphaFoldDB" id="A0AAW7Z5Q2"/>
<dbReference type="SUPFAM" id="SSF50249">
    <property type="entry name" value="Nucleic acid-binding proteins"/>
    <property type="match status" value="1"/>
</dbReference>
<dbReference type="NCBIfam" id="NF007493">
    <property type="entry name" value="PRK10089.1-2"/>
    <property type="match status" value="1"/>
</dbReference>
<evidence type="ECO:0000256" key="3">
    <source>
        <dbReference type="PROSITE-ProRule" id="PRU00209"/>
    </source>
</evidence>
<dbReference type="Pfam" id="PF01588">
    <property type="entry name" value="tRNA_bind"/>
    <property type="match status" value="1"/>
</dbReference>
<protein>
    <submittedName>
        <fullName evidence="6">tRNA-binding protein</fullName>
    </submittedName>
</protein>
<reference evidence="6" key="2">
    <citation type="submission" date="2023-07" db="EMBL/GenBank/DDBJ databases">
        <title>Genome content predicts the carbon catabolic preferences of heterotrophic bacteria.</title>
        <authorList>
            <person name="Gralka M."/>
        </authorList>
    </citation>
    <scope>NUCLEOTIDE SEQUENCE</scope>
    <source>
        <strain evidence="6">F2M12</strain>
    </source>
</reference>
<dbReference type="EMBL" id="CP013926">
    <property type="protein sequence ID" value="AMJ75436.1"/>
    <property type="molecule type" value="Genomic_DNA"/>
</dbReference>
<evidence type="ECO:0000313" key="6">
    <source>
        <dbReference type="EMBL" id="MDO6578475.1"/>
    </source>
</evidence>
<dbReference type="InterPro" id="IPR051270">
    <property type="entry name" value="Tyrosine-tRNA_ligase_regulator"/>
</dbReference>
<dbReference type="CDD" id="cd02798">
    <property type="entry name" value="tRNA_bind_CsaA"/>
    <property type="match status" value="1"/>
</dbReference>
<dbReference type="InterPro" id="IPR012340">
    <property type="entry name" value="NA-bd_OB-fold"/>
</dbReference>
<evidence type="ECO:0000313" key="5">
    <source>
        <dbReference type="EMBL" id="AMJ75436.1"/>
    </source>
</evidence>
<sequence>MDTIQWQEFDMVELRTGTIIEVSDFPEARKPAYKLLIDFGEDIGIRKSSAQITEHYLAEELLGKQIVAVVNFPPKQIGPFMSECLVTGLYRKDGVVLISPDKPVPNGAKLG</sequence>
<dbReference type="Gene3D" id="2.40.50.140">
    <property type="entry name" value="Nucleic acid-binding proteins"/>
    <property type="match status" value="1"/>
</dbReference>
<dbReference type="PANTHER" id="PTHR11586:SF37">
    <property type="entry name" value="TRNA-BINDING DOMAIN-CONTAINING PROTEIN"/>
    <property type="match status" value="1"/>
</dbReference>
<dbReference type="Proteomes" id="UP001170717">
    <property type="component" value="Unassembled WGS sequence"/>
</dbReference>
<dbReference type="EMBL" id="JAUOQI010000009">
    <property type="protein sequence ID" value="MDO6578475.1"/>
    <property type="molecule type" value="Genomic_DNA"/>
</dbReference>
<dbReference type="PANTHER" id="PTHR11586">
    <property type="entry name" value="TRNA-AMINOACYLATION COFACTOR ARC1 FAMILY MEMBER"/>
    <property type="match status" value="1"/>
</dbReference>
<name>A0AAW7Z5Q2_9ALTE</name>
<evidence type="ECO:0000313" key="7">
    <source>
        <dbReference type="Proteomes" id="UP000056750"/>
    </source>
</evidence>
<proteinExistence type="predicted"/>
<dbReference type="NCBIfam" id="NF007494">
    <property type="entry name" value="PRK10089.1-3"/>
    <property type="match status" value="1"/>
</dbReference>
<dbReference type="FunFam" id="2.40.50.140:FF:000165">
    <property type="entry name" value="Chaperone CsaA"/>
    <property type="match status" value="1"/>
</dbReference>
<evidence type="ECO:0000313" key="8">
    <source>
        <dbReference type="Proteomes" id="UP001170717"/>
    </source>
</evidence>
<dbReference type="Proteomes" id="UP000056750">
    <property type="component" value="Chromosome"/>
</dbReference>
<gene>
    <name evidence="5" type="ORF">AVL57_16570</name>
    <name evidence="6" type="ORF">Q4527_13820</name>
</gene>
<keyword evidence="7" id="KW-1185">Reference proteome</keyword>
<keyword evidence="2 3" id="KW-0694">RNA-binding</keyword>
<dbReference type="GO" id="GO:0000049">
    <property type="term" value="F:tRNA binding"/>
    <property type="evidence" value="ECO:0007669"/>
    <property type="project" value="UniProtKB-UniRule"/>
</dbReference>
<evidence type="ECO:0000259" key="4">
    <source>
        <dbReference type="PROSITE" id="PS50886"/>
    </source>
</evidence>